<proteinExistence type="predicted"/>
<dbReference type="SUPFAM" id="SSF47413">
    <property type="entry name" value="lambda repressor-like DNA-binding domains"/>
    <property type="match status" value="1"/>
</dbReference>
<dbReference type="GO" id="GO:0003677">
    <property type="term" value="F:DNA binding"/>
    <property type="evidence" value="ECO:0007669"/>
    <property type="project" value="InterPro"/>
</dbReference>
<sequence length="132" mass="15545">MDKPNTEKELKTCISTKLQQIRKANGYSIEKMAETLSLDYSVFYHILNGTYLPRLTTLWQISKIYNIPLADWFGKVTFEQKTVSDKKSLEFSVLNNFRKLDNPTKVLVAKIIRRFTSRKTRVNNMRNHQTVR</sequence>
<dbReference type="SMART" id="SM00530">
    <property type="entry name" value="HTH_XRE"/>
    <property type="match status" value="1"/>
</dbReference>
<evidence type="ECO:0000259" key="1">
    <source>
        <dbReference type="PROSITE" id="PS50943"/>
    </source>
</evidence>
<dbReference type="PROSITE" id="PS50943">
    <property type="entry name" value="HTH_CROC1"/>
    <property type="match status" value="1"/>
</dbReference>
<dbReference type="Gene3D" id="1.10.260.40">
    <property type="entry name" value="lambda repressor-like DNA-binding domains"/>
    <property type="match status" value="1"/>
</dbReference>
<protein>
    <submittedName>
        <fullName evidence="2">Helix-turn-helix XRE-family transcriptional regulators</fullName>
    </submittedName>
</protein>
<evidence type="ECO:0000313" key="3">
    <source>
        <dbReference type="Proteomes" id="UP000269352"/>
    </source>
</evidence>
<gene>
    <name evidence="2" type="ORF">NO1_1394</name>
</gene>
<dbReference type="Proteomes" id="UP000269352">
    <property type="component" value="Unassembled WGS sequence"/>
</dbReference>
<reference evidence="2 3" key="1">
    <citation type="journal article" date="2019" name="ISME J.">
        <title>Genome analyses of uncultured TG2/ZB3 bacteria in 'Margulisbacteria' specifically attached to ectosymbiotic spirochetes of protists in the termite gut.</title>
        <authorList>
            <person name="Utami Y.D."/>
            <person name="Kuwahara H."/>
            <person name="Igai K."/>
            <person name="Murakami T."/>
            <person name="Sugaya K."/>
            <person name="Morikawa T."/>
            <person name="Nagura Y."/>
            <person name="Yuki M."/>
            <person name="Deevong P."/>
            <person name="Inoue T."/>
            <person name="Kihara K."/>
            <person name="Lo N."/>
            <person name="Yamada A."/>
            <person name="Ohkuma M."/>
            <person name="Hongoh Y."/>
        </authorList>
    </citation>
    <scope>NUCLEOTIDE SEQUENCE [LARGE SCALE GENOMIC DNA]</scope>
    <source>
        <strain evidence="2">NkOx7-01</strain>
    </source>
</reference>
<dbReference type="AlphaFoldDB" id="A0A388TCG1"/>
<feature type="domain" description="HTH cro/C1-type" evidence="1">
    <location>
        <begin position="18"/>
        <end position="72"/>
    </location>
</feature>
<dbReference type="EMBL" id="BGZN01000033">
    <property type="protein sequence ID" value="GBR74169.1"/>
    <property type="molecule type" value="Genomic_DNA"/>
</dbReference>
<dbReference type="InterPro" id="IPR010982">
    <property type="entry name" value="Lambda_DNA-bd_dom_sf"/>
</dbReference>
<name>A0A388TCG1_TERA1</name>
<dbReference type="Pfam" id="PF01381">
    <property type="entry name" value="HTH_3"/>
    <property type="match status" value="1"/>
</dbReference>
<dbReference type="CDD" id="cd00093">
    <property type="entry name" value="HTH_XRE"/>
    <property type="match status" value="1"/>
</dbReference>
<accession>A0A388TCG1</accession>
<organism evidence="2 3">
    <name type="scientific">Termititenax aidoneus</name>
    <dbReference type="NCBI Taxonomy" id="2218524"/>
    <lineage>
        <taxon>Bacteria</taxon>
        <taxon>Bacillati</taxon>
        <taxon>Candidatus Margulisiibacteriota</taxon>
        <taxon>Candidatus Termititenacia</taxon>
        <taxon>Candidatus Termititenacales</taxon>
        <taxon>Candidatus Termititenacaceae</taxon>
        <taxon>Candidatus Termititenax</taxon>
    </lineage>
</organism>
<comment type="caution">
    <text evidence="2">The sequence shown here is derived from an EMBL/GenBank/DDBJ whole genome shotgun (WGS) entry which is preliminary data.</text>
</comment>
<keyword evidence="3" id="KW-1185">Reference proteome</keyword>
<evidence type="ECO:0000313" key="2">
    <source>
        <dbReference type="EMBL" id="GBR74169.1"/>
    </source>
</evidence>
<dbReference type="InterPro" id="IPR001387">
    <property type="entry name" value="Cro/C1-type_HTH"/>
</dbReference>